<feature type="transmembrane region" description="Helical" evidence="8">
    <location>
        <begin position="120"/>
        <end position="141"/>
    </location>
</feature>
<dbReference type="PANTHER" id="PTHR31611">
    <property type="entry name" value="HIGH-AFFINITY NICKEL TRANSPORT PROTEIN NIC1"/>
    <property type="match status" value="1"/>
</dbReference>
<evidence type="ECO:0000256" key="7">
    <source>
        <dbReference type="ARBA" id="ARBA00023136"/>
    </source>
</evidence>
<dbReference type="InterPro" id="IPR011541">
    <property type="entry name" value="Ni/Co_transpt_high_affinity"/>
</dbReference>
<dbReference type="RefSeq" id="WP_096235439.1">
    <property type="nucleotide sequence ID" value="NZ_CP023422.1"/>
</dbReference>
<dbReference type="KEGG" id="jsv:CNX70_15605"/>
<organism evidence="9 10">
    <name type="scientific">Janthinobacterium svalbardensis</name>
    <dbReference type="NCBI Taxonomy" id="368607"/>
    <lineage>
        <taxon>Bacteria</taxon>
        <taxon>Pseudomonadati</taxon>
        <taxon>Pseudomonadota</taxon>
        <taxon>Betaproteobacteria</taxon>
        <taxon>Burkholderiales</taxon>
        <taxon>Oxalobacteraceae</taxon>
        <taxon>Janthinobacterium</taxon>
    </lineage>
</organism>
<evidence type="ECO:0000313" key="10">
    <source>
        <dbReference type="Proteomes" id="UP000218437"/>
    </source>
</evidence>
<name>A0A290WWY1_9BURK</name>
<reference evidence="9 10" key="1">
    <citation type="submission" date="2017-09" db="EMBL/GenBank/DDBJ databases">
        <title>Complete genome sequence of Janthinobacterium svalbardensis PAMC 27463.</title>
        <authorList>
            <person name="Cho Y.-J."/>
            <person name="Cho A."/>
            <person name="Kim O.-S."/>
            <person name="Lee J.-I."/>
        </authorList>
    </citation>
    <scope>NUCLEOTIDE SEQUENCE [LARGE SCALE GENOMIC DNA]</scope>
    <source>
        <strain evidence="9 10">PAMC 27463</strain>
    </source>
</reference>
<dbReference type="Pfam" id="PF03824">
    <property type="entry name" value="NicO"/>
    <property type="match status" value="1"/>
</dbReference>
<dbReference type="PANTHER" id="PTHR31611:SF0">
    <property type="entry name" value="HIGH-AFFINITY NICKEL TRANSPORT PROTEIN NIC1"/>
    <property type="match status" value="1"/>
</dbReference>
<evidence type="ECO:0000256" key="1">
    <source>
        <dbReference type="ARBA" id="ARBA00004127"/>
    </source>
</evidence>
<dbReference type="Proteomes" id="UP000218437">
    <property type="component" value="Chromosome"/>
</dbReference>
<comment type="similarity">
    <text evidence="2 8">Belongs to the NiCoT transporter (TC 2.A.52) family.</text>
</comment>
<keyword evidence="7 8" id="KW-0472">Membrane</keyword>
<comment type="subcellular location">
    <subcellularLocation>
        <location evidence="8">Cell membrane</location>
        <topology evidence="8">Multi-pass membrane protein</topology>
    </subcellularLocation>
    <subcellularLocation>
        <location evidence="1">Endomembrane system</location>
        <topology evidence="1">Multi-pass membrane protein</topology>
    </subcellularLocation>
</comment>
<keyword evidence="5 8" id="KW-0812">Transmembrane</keyword>
<keyword evidence="6 8" id="KW-1133">Transmembrane helix</keyword>
<dbReference type="EMBL" id="CP023422">
    <property type="protein sequence ID" value="ATD61425.1"/>
    <property type="molecule type" value="Genomic_DNA"/>
</dbReference>
<feature type="transmembrane region" description="Helical" evidence="8">
    <location>
        <begin position="80"/>
        <end position="100"/>
    </location>
</feature>
<dbReference type="InterPro" id="IPR004688">
    <property type="entry name" value="Ni/Co_transpt"/>
</dbReference>
<evidence type="ECO:0000256" key="2">
    <source>
        <dbReference type="ARBA" id="ARBA00010892"/>
    </source>
</evidence>
<dbReference type="AlphaFoldDB" id="A0A290WWY1"/>
<feature type="transmembrane region" description="Helical" evidence="8">
    <location>
        <begin position="234"/>
        <end position="252"/>
    </location>
</feature>
<proteinExistence type="inferred from homology"/>
<keyword evidence="10" id="KW-1185">Reference proteome</keyword>
<dbReference type="GO" id="GO:0012505">
    <property type="term" value="C:endomembrane system"/>
    <property type="evidence" value="ECO:0007669"/>
    <property type="project" value="UniProtKB-SubCell"/>
</dbReference>
<protein>
    <recommendedName>
        <fullName evidence="8">Nickel/cobalt efflux system</fullName>
    </recommendedName>
</protein>
<keyword evidence="3 8" id="KW-0813">Transport</keyword>
<feature type="transmembrane region" description="Helical" evidence="8">
    <location>
        <begin position="45"/>
        <end position="68"/>
    </location>
</feature>
<accession>A0A290WWY1</accession>
<dbReference type="GO" id="GO:0005886">
    <property type="term" value="C:plasma membrane"/>
    <property type="evidence" value="ECO:0007669"/>
    <property type="project" value="UniProtKB-SubCell"/>
</dbReference>
<evidence type="ECO:0000256" key="6">
    <source>
        <dbReference type="ARBA" id="ARBA00022989"/>
    </source>
</evidence>
<evidence type="ECO:0000256" key="5">
    <source>
        <dbReference type="ARBA" id="ARBA00022692"/>
    </source>
</evidence>
<feature type="transmembrane region" description="Helical" evidence="8">
    <location>
        <begin position="204"/>
        <end position="222"/>
    </location>
</feature>
<dbReference type="GO" id="GO:0015099">
    <property type="term" value="F:nickel cation transmembrane transporter activity"/>
    <property type="evidence" value="ECO:0007669"/>
    <property type="project" value="UniProtKB-UniRule"/>
</dbReference>
<keyword evidence="4" id="KW-0533">Nickel</keyword>
<sequence length="262" mass="27560">MSVEAGVPALALIFLLGMRHGLEPDHLAAVDGLTLRSQAAHARWAPWMGALFALGHGVCVLAIVAVAAIASQQFTPSPNLFGWLEWLPIALLLMIAAMNARSLLAGAQLAEVRSRLLPRWLRGASGPLGAILVGMLFALVFDTALQAAAWGYAAVALGGLGPALLTGTVFAVGMGVTDTFDGWVTAKVMRTGKIDIVRAFRRRLGWPIVAICVAMAACMAAGKLDAAWSLPESWMAALGGAMVLLMAALYGWTLHGLRRVRA</sequence>
<evidence type="ECO:0000256" key="4">
    <source>
        <dbReference type="ARBA" id="ARBA00022596"/>
    </source>
</evidence>
<gene>
    <name evidence="9" type="ORF">CNX70_15605</name>
</gene>
<evidence type="ECO:0000256" key="8">
    <source>
        <dbReference type="RuleBase" id="RU362101"/>
    </source>
</evidence>
<evidence type="ECO:0000313" key="9">
    <source>
        <dbReference type="EMBL" id="ATD61425.1"/>
    </source>
</evidence>
<evidence type="ECO:0000256" key="3">
    <source>
        <dbReference type="ARBA" id="ARBA00022448"/>
    </source>
</evidence>